<evidence type="ECO:0000313" key="2">
    <source>
        <dbReference type="EMBL" id="CAZ85754.1"/>
    </source>
</evidence>
<accession>D5GML1</accession>
<feature type="compositionally biased region" description="Basic residues" evidence="1">
    <location>
        <begin position="87"/>
        <end position="97"/>
    </location>
</feature>
<dbReference type="KEGG" id="tml:GSTUM_00010786001"/>
<feature type="compositionally biased region" description="Basic and acidic residues" evidence="1">
    <location>
        <begin position="17"/>
        <end position="28"/>
    </location>
</feature>
<dbReference type="GeneID" id="9182180"/>
<dbReference type="EMBL" id="FN430357">
    <property type="protein sequence ID" value="CAZ85754.1"/>
    <property type="molecule type" value="Genomic_DNA"/>
</dbReference>
<evidence type="ECO:0000256" key="1">
    <source>
        <dbReference type="SAM" id="MobiDB-lite"/>
    </source>
</evidence>
<organism evidence="2 3">
    <name type="scientific">Tuber melanosporum (strain Mel28)</name>
    <name type="common">Perigord black truffle</name>
    <dbReference type="NCBI Taxonomy" id="656061"/>
    <lineage>
        <taxon>Eukaryota</taxon>
        <taxon>Fungi</taxon>
        <taxon>Dikarya</taxon>
        <taxon>Ascomycota</taxon>
        <taxon>Pezizomycotina</taxon>
        <taxon>Pezizomycetes</taxon>
        <taxon>Pezizales</taxon>
        <taxon>Tuberaceae</taxon>
        <taxon>Tuber</taxon>
    </lineage>
</organism>
<feature type="region of interest" description="Disordered" evidence="1">
    <location>
        <begin position="178"/>
        <end position="265"/>
    </location>
</feature>
<name>D5GML1_TUBMM</name>
<sequence>MEESGAGPPLSAAQIETSKEGRKHDSSKTARSSRVAKRSVTDGSIETEGFGRVASEWRVAKGRSKTMHNVITLSDDEGHFAQEIPEKKKKKAARQRKSATISESAKKGAKGATASTKKGKGKGKAVVNDSEDDGAFSDEAFAHHPISSPNNAVADEIAVLHPGQTPGRKRPGDQVMIAVSIESPPKPVRERGSITRKTEEINPPADVVEPDSDFMHENPQHDYESAPSSPKPVIPAKRAASGVSAGKRKKKTKPELEDEEENWDEKLKETTKKAAVKSRNAKVLDTAVIEDKAGIGDPLPKPAVRGRAAKAKVARKLPVEDEEEEAVEENLEEVEETPAALKAAARSNTTKVATTAGASETEDKRETPALAEPGADTKFSRAETETTPAPPERKSATPASASKKPAVTTPGRVPFRVGLSRKSKIPSLLKGFRK</sequence>
<feature type="compositionally biased region" description="Polar residues" evidence="1">
    <location>
        <begin position="346"/>
        <end position="358"/>
    </location>
</feature>
<dbReference type="HOGENOM" id="CLU_631919_0_0_1"/>
<feature type="compositionally biased region" description="Low complexity" evidence="1">
    <location>
        <begin position="396"/>
        <end position="406"/>
    </location>
</feature>
<feature type="compositionally biased region" description="Acidic residues" evidence="1">
    <location>
        <begin position="320"/>
        <end position="336"/>
    </location>
</feature>
<dbReference type="AlphaFoldDB" id="D5GML1"/>
<feature type="compositionally biased region" description="Basic and acidic residues" evidence="1">
    <location>
        <begin position="77"/>
        <end position="86"/>
    </location>
</feature>
<reference evidence="2 3" key="1">
    <citation type="journal article" date="2010" name="Nature">
        <title>Perigord black truffle genome uncovers evolutionary origins and mechanisms of symbiosis.</title>
        <authorList>
            <person name="Martin F."/>
            <person name="Kohler A."/>
            <person name="Murat C."/>
            <person name="Balestrini R."/>
            <person name="Coutinho P.M."/>
            <person name="Jaillon O."/>
            <person name="Montanini B."/>
            <person name="Morin E."/>
            <person name="Noel B."/>
            <person name="Percudani R."/>
            <person name="Porcel B."/>
            <person name="Rubini A."/>
            <person name="Amicucci A."/>
            <person name="Amselem J."/>
            <person name="Anthouard V."/>
            <person name="Arcioni S."/>
            <person name="Artiguenave F."/>
            <person name="Aury J.M."/>
            <person name="Ballario P."/>
            <person name="Bolchi A."/>
            <person name="Brenna A."/>
            <person name="Brun A."/>
            <person name="Buee M."/>
            <person name="Cantarel B."/>
            <person name="Chevalier G."/>
            <person name="Couloux A."/>
            <person name="Da Silva C."/>
            <person name="Denoeud F."/>
            <person name="Duplessis S."/>
            <person name="Ghignone S."/>
            <person name="Hilselberger B."/>
            <person name="Iotti M."/>
            <person name="Marcais B."/>
            <person name="Mello A."/>
            <person name="Miranda M."/>
            <person name="Pacioni G."/>
            <person name="Quesneville H."/>
            <person name="Riccioni C."/>
            <person name="Ruotolo R."/>
            <person name="Splivallo R."/>
            <person name="Stocchi V."/>
            <person name="Tisserant E."/>
            <person name="Viscomi A.R."/>
            <person name="Zambonelli A."/>
            <person name="Zampieri E."/>
            <person name="Henrissat B."/>
            <person name="Lebrun M.H."/>
            <person name="Paolocci F."/>
            <person name="Bonfante P."/>
            <person name="Ottonello S."/>
            <person name="Wincker P."/>
        </authorList>
    </citation>
    <scope>NUCLEOTIDE SEQUENCE [LARGE SCALE GENOMIC DNA]</scope>
    <source>
        <strain evidence="2 3">Mel28</strain>
    </source>
</reference>
<feature type="region of interest" description="Disordered" evidence="1">
    <location>
        <begin position="77"/>
        <end position="136"/>
    </location>
</feature>
<keyword evidence="3" id="KW-1185">Reference proteome</keyword>
<evidence type="ECO:0000313" key="3">
    <source>
        <dbReference type="Proteomes" id="UP000006911"/>
    </source>
</evidence>
<feature type="compositionally biased region" description="Basic and acidic residues" evidence="1">
    <location>
        <begin position="187"/>
        <end position="200"/>
    </location>
</feature>
<dbReference type="RefSeq" id="XP_002841563.1">
    <property type="nucleotide sequence ID" value="XM_002841517.1"/>
</dbReference>
<feature type="region of interest" description="Disordered" evidence="1">
    <location>
        <begin position="1"/>
        <end position="51"/>
    </location>
</feature>
<feature type="compositionally biased region" description="Basic and acidic residues" evidence="1">
    <location>
        <begin position="213"/>
        <end position="224"/>
    </location>
</feature>
<protein>
    <submittedName>
        <fullName evidence="2">(Perigord truffle) hypothetical protein</fullName>
    </submittedName>
</protein>
<proteinExistence type="predicted"/>
<dbReference type="Proteomes" id="UP000006911">
    <property type="component" value="Unassembled WGS sequence"/>
</dbReference>
<feature type="region of interest" description="Disordered" evidence="1">
    <location>
        <begin position="316"/>
        <end position="434"/>
    </location>
</feature>
<gene>
    <name evidence="2" type="ORF">GSTUM_00010786001</name>
</gene>
<dbReference type="InParanoid" id="D5GML1"/>